<keyword evidence="3" id="KW-1185">Reference proteome</keyword>
<evidence type="ECO:0000313" key="3">
    <source>
        <dbReference type="Proteomes" id="UP001168380"/>
    </source>
</evidence>
<dbReference type="EMBL" id="JAULRT010000047">
    <property type="protein sequence ID" value="MDO3381967.1"/>
    <property type="molecule type" value="Genomic_DNA"/>
</dbReference>
<sequence>MIFRVLVILVLLGQGLISSAAPLGVPDQPMPECHEMSASEHHPADDAMHCEGQCCCPGVCGAFAVVPSTQQLFPFRRAANSVWLARQVLPDHSAPVYRPPILA</sequence>
<keyword evidence="1" id="KW-0732">Signal</keyword>
<dbReference type="RefSeq" id="WP_302712120.1">
    <property type="nucleotide sequence ID" value="NZ_JAULRT010000047.1"/>
</dbReference>
<organism evidence="2 3">
    <name type="scientific">Gilvimarinus algae</name>
    <dbReference type="NCBI Taxonomy" id="3058037"/>
    <lineage>
        <taxon>Bacteria</taxon>
        <taxon>Pseudomonadati</taxon>
        <taxon>Pseudomonadota</taxon>
        <taxon>Gammaproteobacteria</taxon>
        <taxon>Cellvibrionales</taxon>
        <taxon>Cellvibrionaceae</taxon>
        <taxon>Gilvimarinus</taxon>
    </lineage>
</organism>
<name>A0ABT8TCY2_9GAMM</name>
<feature type="signal peptide" evidence="1">
    <location>
        <begin position="1"/>
        <end position="20"/>
    </location>
</feature>
<evidence type="ECO:0000313" key="2">
    <source>
        <dbReference type="EMBL" id="MDO3381967.1"/>
    </source>
</evidence>
<evidence type="ECO:0000256" key="1">
    <source>
        <dbReference type="SAM" id="SignalP"/>
    </source>
</evidence>
<comment type="caution">
    <text evidence="2">The sequence shown here is derived from an EMBL/GenBank/DDBJ whole genome shotgun (WGS) entry which is preliminary data.</text>
</comment>
<reference evidence="2" key="1">
    <citation type="submission" date="2023-07" db="EMBL/GenBank/DDBJ databases">
        <title>Gilvimarinus algae sp. nov., isolated from the surface of Kelp.</title>
        <authorList>
            <person name="Sun Y.Y."/>
            <person name="Gong Y."/>
            <person name="Du Z.J."/>
        </authorList>
    </citation>
    <scope>NUCLEOTIDE SEQUENCE</scope>
    <source>
        <strain evidence="2">SDUM040014</strain>
    </source>
</reference>
<dbReference type="Proteomes" id="UP001168380">
    <property type="component" value="Unassembled WGS sequence"/>
</dbReference>
<feature type="chain" id="PRO_5045329955" evidence="1">
    <location>
        <begin position="21"/>
        <end position="103"/>
    </location>
</feature>
<protein>
    <submittedName>
        <fullName evidence="2">Uncharacterized protein</fullName>
    </submittedName>
</protein>
<gene>
    <name evidence="2" type="ORF">QWI16_07240</name>
</gene>
<accession>A0ABT8TCY2</accession>
<proteinExistence type="predicted"/>